<protein>
    <submittedName>
        <fullName evidence="2">Choice-of-anchor A family protein</fullName>
    </submittedName>
</protein>
<organism evidence="2 4">
    <name type="scientific">Methylomonas rapida</name>
    <dbReference type="NCBI Taxonomy" id="2963939"/>
    <lineage>
        <taxon>Bacteria</taxon>
        <taxon>Pseudomonadati</taxon>
        <taxon>Pseudomonadota</taxon>
        <taxon>Gammaproteobacteria</taxon>
        <taxon>Methylococcales</taxon>
        <taxon>Methylococcaceae</taxon>
        <taxon>Methylomonas</taxon>
    </lineage>
</organism>
<keyword evidence="4" id="KW-1185">Reference proteome</keyword>
<evidence type="ECO:0000259" key="1">
    <source>
        <dbReference type="Pfam" id="PF20597"/>
    </source>
</evidence>
<proteinExistence type="predicted"/>
<dbReference type="InterPro" id="IPR026588">
    <property type="entry name" value="Choice_anch_A"/>
</dbReference>
<evidence type="ECO:0000313" key="4">
    <source>
        <dbReference type="Proteomes" id="UP001162780"/>
    </source>
</evidence>
<name>A0ABY7GE75_9GAMM</name>
<reference evidence="2" key="1">
    <citation type="submission" date="2022-11" db="EMBL/GenBank/DDBJ databases">
        <title>Methylomonas rapida sp. nov., Carotenoid-Producing Obligate Methanotrophs with High Growth Characteristics and Biotechnological Potential.</title>
        <authorList>
            <person name="Tikhonova E.N."/>
            <person name="Suleimanov R.Z."/>
            <person name="Miroshnikov K."/>
            <person name="Oshkin I.Y."/>
            <person name="Belova S.E."/>
            <person name="Danilova O.V."/>
            <person name="Ashikhmin A."/>
            <person name="Konopkin A."/>
            <person name="But S.Y."/>
            <person name="Khmelenina V.N."/>
            <person name="Kuznetsov N."/>
            <person name="Pimenov N.V."/>
            <person name="Dedysh S.N."/>
        </authorList>
    </citation>
    <scope>NUCLEOTIDE SEQUENCE</scope>
    <source>
        <strain evidence="2">MP1</strain>
    </source>
</reference>
<sequence length="366" mass="39836">MRLLDKKIARFTFLTWIFLFTLPTSAMSLDLGLAGQFNAFVLNDMTASHSDVEGRLAVGGNLNLQHYAIGMELGNSQGYRDDLIVGGALNFSDGRVYNGNARSGGTATIERVGFYSEDQINRLNGNYIAGNPIDFSQIGGELADKSRLWGNLSVNGLVDFESWGGLTLAGDDPTLNIFSISAEQLGSTTKFLLDIPDSARALINVTGKNVTMQGFGFYRQEDGVPVNDDDGRIPDNAPPKRHDGLLTQNILFNFIEAEVLEAYAIGIKGSILAPLADMIFYNGHIDGNLIVNSLSSKPGEYTGQVNYYPFMGMTESSSAIPEPPHVALIVIFLFGLVIKTHTTPQRRIAGKLIKNQRCSLTIEINT</sequence>
<accession>A0ABY7GE75</accession>
<gene>
    <name evidence="3" type="ORF">NM686_006805</name>
    <name evidence="2" type="ORF">NM686_012930</name>
</gene>
<dbReference type="EMBL" id="CP113517">
    <property type="protein sequence ID" value="WAR43292.1"/>
    <property type="molecule type" value="Genomic_DNA"/>
</dbReference>
<dbReference type="NCBIfam" id="TIGR04215">
    <property type="entry name" value="choice_anch_A"/>
    <property type="match status" value="1"/>
</dbReference>
<evidence type="ECO:0000313" key="3">
    <source>
        <dbReference type="EMBL" id="WAR46223.1"/>
    </source>
</evidence>
<dbReference type="EMBL" id="CP113517">
    <property type="protein sequence ID" value="WAR46223.1"/>
    <property type="molecule type" value="Genomic_DNA"/>
</dbReference>
<evidence type="ECO:0000313" key="2">
    <source>
        <dbReference type="EMBL" id="WAR43292.1"/>
    </source>
</evidence>
<feature type="domain" description="Choice-of-anchor A" evidence="1">
    <location>
        <begin position="31"/>
        <end position="299"/>
    </location>
</feature>
<dbReference type="RefSeq" id="WP_255188272.1">
    <property type="nucleotide sequence ID" value="NZ_CP113517.1"/>
</dbReference>
<dbReference type="Proteomes" id="UP001162780">
    <property type="component" value="Chromosome"/>
</dbReference>
<dbReference type="Pfam" id="PF20597">
    <property type="entry name" value="pAdhesive_15"/>
    <property type="match status" value="1"/>
</dbReference>